<evidence type="ECO:0000256" key="10">
    <source>
        <dbReference type="RuleBase" id="RU361115"/>
    </source>
</evidence>
<feature type="transmembrane region" description="Helical" evidence="10">
    <location>
        <begin position="147"/>
        <end position="165"/>
    </location>
</feature>
<keyword evidence="5 10" id="KW-0276">Fatty acid metabolism</keyword>
<dbReference type="GO" id="GO:0005789">
    <property type="term" value="C:endoplasmic reticulum membrane"/>
    <property type="evidence" value="ECO:0007669"/>
    <property type="project" value="TreeGrafter"/>
</dbReference>
<dbReference type="Proteomes" id="UP001075354">
    <property type="component" value="Chromosome 6"/>
</dbReference>
<dbReference type="GO" id="GO:0030148">
    <property type="term" value="P:sphingolipid biosynthetic process"/>
    <property type="evidence" value="ECO:0007669"/>
    <property type="project" value="TreeGrafter"/>
</dbReference>
<comment type="caution">
    <text evidence="12">The sequence shown here is derived from an EMBL/GenBank/DDBJ whole genome shotgun (WGS) entry which is preliminary data.</text>
</comment>
<reference evidence="12" key="1">
    <citation type="submission" date="2022-12" db="EMBL/GenBank/DDBJ databases">
        <title>Chromosome-level genome assembly of the bean flower thrips Megalurothrips usitatus.</title>
        <authorList>
            <person name="Ma L."/>
            <person name="Liu Q."/>
            <person name="Li H."/>
            <person name="Cai W."/>
        </authorList>
    </citation>
    <scope>NUCLEOTIDE SEQUENCE</scope>
    <source>
        <strain evidence="12">Cailab_2022a</strain>
    </source>
</reference>
<gene>
    <name evidence="12" type="ORF">ONE63_008521</name>
</gene>
<dbReference type="GO" id="GO:0034625">
    <property type="term" value="P:fatty acid elongation, monounsaturated fatty acid"/>
    <property type="evidence" value="ECO:0007669"/>
    <property type="project" value="TreeGrafter"/>
</dbReference>
<dbReference type="Pfam" id="PF01151">
    <property type="entry name" value="ELO"/>
    <property type="match status" value="1"/>
</dbReference>
<keyword evidence="8 10" id="KW-0472">Membrane</keyword>
<sequence>MALLVKRGYDLYRYTFDELSDPRTSEWFMVGGLGPVLLLLAGYLYFVLSLGPRLMQHRKPFQLDKLMIVYNAVQVVCSLHVVREALLCCYTGQYNIFCQPVDYGTDEDSLRIARGFWFYYMLKIADLLDTVFFVLRKKSRQISFLHVYHHTGMILIGYFSTKFLAGGHGAFIGLANSLVHTVLYSHYLISILNPELGRHGWWKKYITQMQMVQFGFISLHSLQLLFQPSCAYPKFTVGVIVPQNAFLCLLFYDFYRKTYTKDWAKPAAPAAPVAAADKPALDAAAAAAAAAPNGVVVPSASGLVRPAAAEAEPSAPPQPFTPARSSAGLPAAPPDPRSSLPPGEARSTKLHEAPRSSAPGG</sequence>
<name>A0AAV7XLG1_9NEOP</name>
<dbReference type="PANTHER" id="PTHR11157">
    <property type="entry name" value="FATTY ACID ACYL TRANSFERASE-RELATED"/>
    <property type="match status" value="1"/>
</dbReference>
<dbReference type="GO" id="GO:0019367">
    <property type="term" value="P:fatty acid elongation, saturated fatty acid"/>
    <property type="evidence" value="ECO:0007669"/>
    <property type="project" value="TreeGrafter"/>
</dbReference>
<proteinExistence type="inferred from homology"/>
<keyword evidence="3 10" id="KW-0808">Transferase</keyword>
<keyword evidence="13" id="KW-1185">Reference proteome</keyword>
<evidence type="ECO:0000313" key="12">
    <source>
        <dbReference type="EMBL" id="KAJ1526976.1"/>
    </source>
</evidence>
<evidence type="ECO:0000256" key="1">
    <source>
        <dbReference type="ARBA" id="ARBA00004141"/>
    </source>
</evidence>
<comment type="subcellular location">
    <subcellularLocation>
        <location evidence="1">Membrane</location>
        <topology evidence="1">Multi-pass membrane protein</topology>
    </subcellularLocation>
</comment>
<evidence type="ECO:0000256" key="7">
    <source>
        <dbReference type="ARBA" id="ARBA00023098"/>
    </source>
</evidence>
<evidence type="ECO:0000256" key="5">
    <source>
        <dbReference type="ARBA" id="ARBA00022832"/>
    </source>
</evidence>
<keyword evidence="6 10" id="KW-1133">Transmembrane helix</keyword>
<dbReference type="AlphaFoldDB" id="A0AAV7XLG1"/>
<dbReference type="EMBL" id="JAPTSV010000006">
    <property type="protein sequence ID" value="KAJ1526976.1"/>
    <property type="molecule type" value="Genomic_DNA"/>
</dbReference>
<keyword evidence="9 10" id="KW-0275">Fatty acid biosynthesis</keyword>
<evidence type="ECO:0000256" key="4">
    <source>
        <dbReference type="ARBA" id="ARBA00022692"/>
    </source>
</evidence>
<dbReference type="PROSITE" id="PS01188">
    <property type="entry name" value="ELO"/>
    <property type="match status" value="1"/>
</dbReference>
<comment type="similarity">
    <text evidence="10">Belongs to the ELO family.</text>
</comment>
<feature type="region of interest" description="Disordered" evidence="11">
    <location>
        <begin position="306"/>
        <end position="361"/>
    </location>
</feature>
<evidence type="ECO:0000256" key="3">
    <source>
        <dbReference type="ARBA" id="ARBA00022679"/>
    </source>
</evidence>
<keyword evidence="4 10" id="KW-0812">Transmembrane</keyword>
<evidence type="ECO:0000256" key="8">
    <source>
        <dbReference type="ARBA" id="ARBA00023136"/>
    </source>
</evidence>
<evidence type="ECO:0000256" key="2">
    <source>
        <dbReference type="ARBA" id="ARBA00022516"/>
    </source>
</evidence>
<accession>A0AAV7XLG1</accession>
<comment type="catalytic activity">
    <reaction evidence="10">
        <text>a very-long-chain acyl-CoA + malonyl-CoA + H(+) = a very-long-chain 3-oxoacyl-CoA + CO2 + CoA</text>
        <dbReference type="Rhea" id="RHEA:32727"/>
        <dbReference type="ChEBI" id="CHEBI:15378"/>
        <dbReference type="ChEBI" id="CHEBI:16526"/>
        <dbReference type="ChEBI" id="CHEBI:57287"/>
        <dbReference type="ChEBI" id="CHEBI:57384"/>
        <dbReference type="ChEBI" id="CHEBI:90725"/>
        <dbReference type="ChEBI" id="CHEBI:90736"/>
        <dbReference type="EC" id="2.3.1.199"/>
    </reaction>
</comment>
<keyword evidence="2 10" id="KW-0444">Lipid biosynthesis</keyword>
<dbReference type="GO" id="GO:0042761">
    <property type="term" value="P:very long-chain fatty acid biosynthetic process"/>
    <property type="evidence" value="ECO:0007669"/>
    <property type="project" value="TreeGrafter"/>
</dbReference>
<organism evidence="12 13">
    <name type="scientific">Megalurothrips usitatus</name>
    <name type="common">bean blossom thrips</name>
    <dbReference type="NCBI Taxonomy" id="439358"/>
    <lineage>
        <taxon>Eukaryota</taxon>
        <taxon>Metazoa</taxon>
        <taxon>Ecdysozoa</taxon>
        <taxon>Arthropoda</taxon>
        <taxon>Hexapoda</taxon>
        <taxon>Insecta</taxon>
        <taxon>Pterygota</taxon>
        <taxon>Neoptera</taxon>
        <taxon>Paraneoptera</taxon>
        <taxon>Thysanoptera</taxon>
        <taxon>Terebrantia</taxon>
        <taxon>Thripoidea</taxon>
        <taxon>Thripidae</taxon>
        <taxon>Megalurothrips</taxon>
    </lineage>
</organism>
<protein>
    <recommendedName>
        <fullName evidence="10">Elongation of very long chain fatty acids protein</fullName>
        <ecNumber evidence="10">2.3.1.199</ecNumber>
    </recommendedName>
    <alternativeName>
        <fullName evidence="10">Very-long-chain 3-oxoacyl-CoA synthase</fullName>
    </alternativeName>
</protein>
<dbReference type="InterPro" id="IPR030457">
    <property type="entry name" value="ELO_CS"/>
</dbReference>
<evidence type="ECO:0000256" key="11">
    <source>
        <dbReference type="SAM" id="MobiDB-lite"/>
    </source>
</evidence>
<feature type="transmembrane region" description="Helical" evidence="10">
    <location>
        <begin position="27"/>
        <end position="48"/>
    </location>
</feature>
<evidence type="ECO:0000256" key="6">
    <source>
        <dbReference type="ARBA" id="ARBA00022989"/>
    </source>
</evidence>
<dbReference type="GO" id="GO:0009922">
    <property type="term" value="F:fatty acid elongase activity"/>
    <property type="evidence" value="ECO:0007669"/>
    <property type="project" value="UniProtKB-EC"/>
</dbReference>
<dbReference type="EC" id="2.3.1.199" evidence="10"/>
<dbReference type="InterPro" id="IPR002076">
    <property type="entry name" value="ELO_fam"/>
</dbReference>
<dbReference type="PANTHER" id="PTHR11157:SF69">
    <property type="entry name" value="ELONGATION OF VERY LONG CHAIN FATTY ACIDS PROTEIN 7"/>
    <property type="match status" value="1"/>
</dbReference>
<comment type="caution">
    <text evidence="10">Lacks conserved residue(s) required for the propagation of feature annotation.</text>
</comment>
<evidence type="ECO:0000313" key="13">
    <source>
        <dbReference type="Proteomes" id="UP001075354"/>
    </source>
</evidence>
<evidence type="ECO:0000256" key="9">
    <source>
        <dbReference type="ARBA" id="ARBA00023160"/>
    </source>
</evidence>
<dbReference type="GO" id="GO:0034626">
    <property type="term" value="P:fatty acid elongation, polyunsaturated fatty acid"/>
    <property type="evidence" value="ECO:0007669"/>
    <property type="project" value="TreeGrafter"/>
</dbReference>
<keyword evidence="7 10" id="KW-0443">Lipid metabolism</keyword>